<dbReference type="Pfam" id="PF16793">
    <property type="entry name" value="RepB_primase"/>
    <property type="match status" value="1"/>
</dbReference>
<evidence type="ECO:0000259" key="2">
    <source>
        <dbReference type="Pfam" id="PF22448"/>
    </source>
</evidence>
<comment type="caution">
    <text evidence="3">The sequence shown here is derived from an EMBL/GenBank/DDBJ whole genome shotgun (WGS) entry which is preliminary data.</text>
</comment>
<evidence type="ECO:0000313" key="4">
    <source>
        <dbReference type="Proteomes" id="UP000639010"/>
    </source>
</evidence>
<proteinExistence type="predicted"/>
<dbReference type="Gene3D" id="3.30.1490.240">
    <property type="entry name" value="RepB DNA-primase, N-terminal domain"/>
    <property type="match status" value="1"/>
</dbReference>
<sequence>MADRTRTAVAHQLKAFGCQLFDVGPEGEKGLWGKFDKTAQEVLDMIPWLKRQNAQGENIYIRPARSQQEPLVFLDDISLATIDRMGKDGFAPAVVVESSPGNYQAWVRVQDDGVKLSEAVRKAVSVELCRMYGGDAGSRDAVHWGRLAGFTNRKPHHVSRDGLFPYATLTRRTGKTASAGPRLVVDVGTRLAEANERSRQAALVDSLRQTRSAFDDTDPWWFYEQCLAHLKGDFGQDYDRSRADWIIATYLLERGHALATVAQVIADLSEDLQDRKTAHVADYVVRTVGKADVWRELKARGQRYEDVSGQLLELAQERCVAIQGAMERGEVVAERPRAVQEQGWEMEM</sequence>
<gene>
    <name evidence="3" type="ORF">H4684_004058</name>
</gene>
<dbReference type="EMBL" id="JADBGG010000064">
    <property type="protein sequence ID" value="MBE1427364.1"/>
    <property type="molecule type" value="Genomic_DNA"/>
</dbReference>
<dbReference type="InterPro" id="IPR054366">
    <property type="entry name" value="RepB/MobA-like_C"/>
</dbReference>
<evidence type="ECO:0000313" key="3">
    <source>
        <dbReference type="EMBL" id="MBE1427364.1"/>
    </source>
</evidence>
<protein>
    <recommendedName>
        <fullName evidence="5">RepB-like DNA primase domain-containing protein</fullName>
    </recommendedName>
</protein>
<dbReference type="Pfam" id="PF22448">
    <property type="entry name" value="RepB_primase_C"/>
    <property type="match status" value="1"/>
</dbReference>
<accession>A0ABR9H9I8</accession>
<organism evidence="3 4">
    <name type="scientific">Desulfomicrobium macestii</name>
    <dbReference type="NCBI Taxonomy" id="90731"/>
    <lineage>
        <taxon>Bacteria</taxon>
        <taxon>Pseudomonadati</taxon>
        <taxon>Thermodesulfobacteriota</taxon>
        <taxon>Desulfovibrionia</taxon>
        <taxon>Desulfovibrionales</taxon>
        <taxon>Desulfomicrobiaceae</taxon>
        <taxon>Desulfomicrobium</taxon>
    </lineage>
</organism>
<keyword evidence="4" id="KW-1185">Reference proteome</keyword>
<dbReference type="Gene3D" id="3.30.70.1790">
    <property type="entry name" value="RepB DNA-primase, N-terminal domain"/>
    <property type="match status" value="1"/>
</dbReference>
<dbReference type="InterPro" id="IPR039459">
    <property type="entry name" value="RepB-like_DNA_primase_dom"/>
</dbReference>
<feature type="domain" description="RepB/MobA-like C-terminal" evidence="2">
    <location>
        <begin position="239"/>
        <end position="291"/>
    </location>
</feature>
<evidence type="ECO:0008006" key="5">
    <source>
        <dbReference type="Google" id="ProtNLM"/>
    </source>
</evidence>
<reference evidence="3 4" key="1">
    <citation type="submission" date="2020-10" db="EMBL/GenBank/DDBJ databases">
        <title>Genomic Encyclopedia of Type Strains, Phase IV (KMG-IV): sequencing the most valuable type-strain genomes for metagenomic binning, comparative biology and taxonomic classification.</title>
        <authorList>
            <person name="Goeker M."/>
        </authorList>
    </citation>
    <scope>NUCLEOTIDE SEQUENCE [LARGE SCALE GENOMIC DNA]</scope>
    <source>
        <strain evidence="3 4">DSM 4194</strain>
    </source>
</reference>
<feature type="domain" description="RepB-like DNA primase" evidence="1">
    <location>
        <begin position="38"/>
        <end position="175"/>
    </location>
</feature>
<dbReference type="Gene3D" id="1.10.1240.50">
    <property type="match status" value="1"/>
</dbReference>
<dbReference type="Proteomes" id="UP000639010">
    <property type="component" value="Unassembled WGS sequence"/>
</dbReference>
<name>A0ABR9H9I8_9BACT</name>
<dbReference type="RefSeq" id="WP_225940582.1">
    <property type="nucleotide sequence ID" value="NZ_JADBGG010000064.1"/>
</dbReference>
<evidence type="ECO:0000259" key="1">
    <source>
        <dbReference type="Pfam" id="PF16793"/>
    </source>
</evidence>